<dbReference type="SUPFAM" id="SSF88946">
    <property type="entry name" value="Sigma2 domain of RNA polymerase sigma factors"/>
    <property type="match status" value="1"/>
</dbReference>
<organism evidence="2 3">
    <name type="scientific">Gemmobacter caeni</name>
    <dbReference type="NCBI Taxonomy" id="589035"/>
    <lineage>
        <taxon>Bacteria</taxon>
        <taxon>Pseudomonadati</taxon>
        <taxon>Pseudomonadota</taxon>
        <taxon>Alphaproteobacteria</taxon>
        <taxon>Rhodobacterales</taxon>
        <taxon>Paracoccaceae</taxon>
        <taxon>Gemmobacter</taxon>
    </lineage>
</organism>
<dbReference type="InterPro" id="IPR014284">
    <property type="entry name" value="RNA_pol_sigma-70_dom"/>
</dbReference>
<dbReference type="Proteomes" id="UP000244224">
    <property type="component" value="Unassembled WGS sequence"/>
</dbReference>
<dbReference type="PANTHER" id="PTHR30376:SF3">
    <property type="entry name" value="RNA POLYMERASE SIGMA FACTOR RPOH"/>
    <property type="match status" value="1"/>
</dbReference>
<dbReference type="GO" id="GO:0006352">
    <property type="term" value="P:DNA-templated transcription initiation"/>
    <property type="evidence" value="ECO:0007669"/>
    <property type="project" value="InterPro"/>
</dbReference>
<reference evidence="2 3" key="1">
    <citation type="submission" date="2018-04" db="EMBL/GenBank/DDBJ databases">
        <title>Genomic Encyclopedia of Archaeal and Bacterial Type Strains, Phase II (KMG-II): from individual species to whole genera.</title>
        <authorList>
            <person name="Goeker M."/>
        </authorList>
    </citation>
    <scope>NUCLEOTIDE SEQUENCE [LARGE SCALE GENOMIC DNA]</scope>
    <source>
        <strain evidence="2 3">DSM 21823</strain>
    </source>
</reference>
<dbReference type="Pfam" id="PF04542">
    <property type="entry name" value="Sigma70_r2"/>
    <property type="match status" value="1"/>
</dbReference>
<evidence type="ECO:0000259" key="1">
    <source>
        <dbReference type="Pfam" id="PF04542"/>
    </source>
</evidence>
<name>A0A2T6AT66_9RHOB</name>
<dbReference type="PANTHER" id="PTHR30376">
    <property type="entry name" value="SIGMA FACTOR RPOH HEAT SHOCK RELATED"/>
    <property type="match status" value="1"/>
</dbReference>
<dbReference type="InterPro" id="IPR013325">
    <property type="entry name" value="RNA_pol_sigma_r2"/>
</dbReference>
<dbReference type="OrthoDB" id="9783788at2"/>
<gene>
    <name evidence="2" type="ORF">C8N34_11427</name>
</gene>
<feature type="domain" description="RNA polymerase sigma-70 region 2" evidence="1">
    <location>
        <begin position="40"/>
        <end position="98"/>
    </location>
</feature>
<protein>
    <submittedName>
        <fullName evidence="2">RNA polymerase sigma factor (Sigma-70 family)</fullName>
    </submittedName>
</protein>
<dbReference type="InterPro" id="IPR050813">
    <property type="entry name" value="Sigma-70_Factor"/>
</dbReference>
<accession>A0A2T6AT66</accession>
<evidence type="ECO:0000313" key="2">
    <source>
        <dbReference type="EMBL" id="PTX47007.1"/>
    </source>
</evidence>
<sequence>MTNRAAAKAAFTRSGFLTEAEEFRLARLARTGDRRAMDRLVSAYEPFARGMAHQHKSQLEYEDRFQIAMAALWQAATRFDPAHGRRLSAYAKFRIKRDLDDAGMKAASRVNLGNSKQRRSAHQNALRVCGMLGIDPTNTLTDCQAQAVADEIGVKVHDVRAALETGEAAFCVGSDDLVDEADAAELFEIRDENDKRMTALGDALAELSEMDAEIVRTSLLAEKPQSVSAILKRHGCKLTAAEARQRASDLLEAAVRRIADERGLMG</sequence>
<dbReference type="NCBIfam" id="TIGR02937">
    <property type="entry name" value="sigma70-ECF"/>
    <property type="match status" value="1"/>
</dbReference>
<dbReference type="GO" id="GO:0003700">
    <property type="term" value="F:DNA-binding transcription factor activity"/>
    <property type="evidence" value="ECO:0007669"/>
    <property type="project" value="InterPro"/>
</dbReference>
<proteinExistence type="predicted"/>
<dbReference type="AlphaFoldDB" id="A0A2T6AT66"/>
<evidence type="ECO:0000313" key="3">
    <source>
        <dbReference type="Proteomes" id="UP000244224"/>
    </source>
</evidence>
<dbReference type="EMBL" id="QBKP01000014">
    <property type="protein sequence ID" value="PTX47007.1"/>
    <property type="molecule type" value="Genomic_DNA"/>
</dbReference>
<dbReference type="Gene3D" id="1.10.1740.10">
    <property type="match status" value="1"/>
</dbReference>
<comment type="caution">
    <text evidence="2">The sequence shown here is derived from an EMBL/GenBank/DDBJ whole genome shotgun (WGS) entry which is preliminary data.</text>
</comment>
<keyword evidence="3" id="KW-1185">Reference proteome</keyword>
<dbReference type="RefSeq" id="WP_158640736.1">
    <property type="nucleotide sequence ID" value="NZ_QBKP01000014.1"/>
</dbReference>
<dbReference type="InterPro" id="IPR007627">
    <property type="entry name" value="RNA_pol_sigma70_r2"/>
</dbReference>